<name>A0A4P9VVJ9_9FUNG</name>
<accession>A0A4P9VVJ9</accession>
<gene>
    <name evidence="1" type="ORF">BDK51DRAFT_51068</name>
</gene>
<protein>
    <submittedName>
        <fullName evidence="1">Uncharacterized protein</fullName>
    </submittedName>
</protein>
<reference evidence="2" key="1">
    <citation type="journal article" date="2018" name="Nat. Microbiol.">
        <title>Leveraging single-cell genomics to expand the fungal tree of life.</title>
        <authorList>
            <person name="Ahrendt S.R."/>
            <person name="Quandt C.A."/>
            <person name="Ciobanu D."/>
            <person name="Clum A."/>
            <person name="Salamov A."/>
            <person name="Andreopoulos B."/>
            <person name="Cheng J.F."/>
            <person name="Woyke T."/>
            <person name="Pelin A."/>
            <person name="Henrissat B."/>
            <person name="Reynolds N.K."/>
            <person name="Benny G.L."/>
            <person name="Smith M.E."/>
            <person name="James T.Y."/>
            <person name="Grigoriev I.V."/>
        </authorList>
    </citation>
    <scope>NUCLEOTIDE SEQUENCE [LARGE SCALE GENOMIC DNA]</scope>
</reference>
<dbReference type="AlphaFoldDB" id="A0A4P9VVJ9"/>
<sequence length="203" mass="21407">MGQTCRKQPMHLTQNIFNADRQRRRASGIKHQHWFVIRESIAVLVRSPEHRGLGSGVRFGVAGDDESNKLGWWIDAPGGYHRKSARCNGGKETQGARSTARCAVGTGPSPRQLVALLDGLLHSCPSCTVSPLVGGIHDGQIDVPFAAGFLKEMDDSDLAHRGGFIHGLRGAAVGAIPVKEGSTGETLSFFATSSTAPVAAGGA</sequence>
<dbReference type="EMBL" id="ML001593">
    <property type="protein sequence ID" value="RKO83152.1"/>
    <property type="molecule type" value="Genomic_DNA"/>
</dbReference>
<evidence type="ECO:0000313" key="2">
    <source>
        <dbReference type="Proteomes" id="UP000269721"/>
    </source>
</evidence>
<evidence type="ECO:0000313" key="1">
    <source>
        <dbReference type="EMBL" id="RKO83152.1"/>
    </source>
</evidence>
<organism evidence="1 2">
    <name type="scientific">Blyttiomyces helicus</name>
    <dbReference type="NCBI Taxonomy" id="388810"/>
    <lineage>
        <taxon>Eukaryota</taxon>
        <taxon>Fungi</taxon>
        <taxon>Fungi incertae sedis</taxon>
        <taxon>Chytridiomycota</taxon>
        <taxon>Chytridiomycota incertae sedis</taxon>
        <taxon>Chytridiomycetes</taxon>
        <taxon>Chytridiomycetes incertae sedis</taxon>
        <taxon>Blyttiomyces</taxon>
    </lineage>
</organism>
<keyword evidence="2" id="KW-1185">Reference proteome</keyword>
<proteinExistence type="predicted"/>
<dbReference type="Proteomes" id="UP000269721">
    <property type="component" value="Unassembled WGS sequence"/>
</dbReference>